<sequence>MSIDRAGFAAVHAGGRRSGSTVWSVPDPRDGSALDLLTRRVGERPAGAVIAGAADGAALTPREHRRIAELLYRATDENRPTPTLELYPELTDADVAAIDAASLAYRVRRGETVIGARSSVCPEGTTRLTWLTDAMFREHQTDGTFTHGAVTVPCLGFVLRREVTGSAPELLENVSCVRACLEVLRPPPDDPLPRGAYLADGTATVIGLDGDEVIGCPTEADVRRAELTAGAGSSTGASGRALPAAIQMFSTLLQTGVLLPAGFMLLARCGAALPDASRRQGTRPEATSGWVDIA</sequence>
<accession>A0AAU7B0Y7</accession>
<evidence type="ECO:0000313" key="1">
    <source>
        <dbReference type="EMBL" id="XAY07382.1"/>
    </source>
</evidence>
<organism evidence="1">
    <name type="scientific">Paraconexibacter sp. AEG42_29</name>
    <dbReference type="NCBI Taxonomy" id="2997339"/>
    <lineage>
        <taxon>Bacteria</taxon>
        <taxon>Bacillati</taxon>
        <taxon>Actinomycetota</taxon>
        <taxon>Thermoleophilia</taxon>
        <taxon>Solirubrobacterales</taxon>
        <taxon>Paraconexibacteraceae</taxon>
        <taxon>Paraconexibacter</taxon>
    </lineage>
</organism>
<proteinExistence type="predicted"/>
<name>A0AAU7B0Y7_9ACTN</name>
<dbReference type="KEGG" id="parq:DSM112329_04263"/>
<dbReference type="EMBL" id="CP114014">
    <property type="protein sequence ID" value="XAY07382.1"/>
    <property type="molecule type" value="Genomic_DNA"/>
</dbReference>
<protein>
    <submittedName>
        <fullName evidence="1">Uncharacterized protein</fullName>
    </submittedName>
</protein>
<gene>
    <name evidence="1" type="ORF">DSM112329_04263</name>
</gene>
<dbReference type="AlphaFoldDB" id="A0AAU7B0Y7"/>
<reference evidence="1" key="1">
    <citation type="submission" date="2022-12" db="EMBL/GenBank/DDBJ databases">
        <title>Paraconexibacter alkalitolerans sp. nov. and Baekduia alba sp. nov., isolated from soil and emended description of the genera Paraconexibacter (Chun et al., 2020) and Baekduia (An et al., 2020).</title>
        <authorList>
            <person name="Vieira S."/>
            <person name="Huber K.J."/>
            <person name="Geppert A."/>
            <person name="Wolf J."/>
            <person name="Neumann-Schaal M."/>
            <person name="Muesken M."/>
            <person name="Overmann J."/>
        </authorList>
    </citation>
    <scope>NUCLEOTIDE SEQUENCE</scope>
    <source>
        <strain evidence="1">AEG42_29</strain>
    </source>
</reference>